<reference evidence="2" key="1">
    <citation type="submission" date="2022-06" db="EMBL/GenBank/DDBJ databases">
        <title>Alkalicoccobacillus porphyridii sp. nov., isolated from a marine red alga, Porphyridium purpureum and reclassification of Shouchella plakortidis and Shouchella gibsonii as Alkalicoccobacillus plakortidis comb. nov. and Alkalicoccobacillus gibsonii comb. nov.</title>
        <authorList>
            <person name="Kim K.H."/>
            <person name="Lee J.K."/>
            <person name="Han D.M."/>
            <person name="Baek J.H."/>
            <person name="Jeon C.O."/>
        </authorList>
    </citation>
    <scope>NUCLEOTIDE SEQUENCE</scope>
    <source>
        <strain evidence="2">DSM 19153</strain>
    </source>
</reference>
<proteinExistence type="predicted"/>
<organism evidence="2 3">
    <name type="scientific">Alkalicoccobacillus plakortidis</name>
    <dbReference type="NCBI Taxonomy" id="444060"/>
    <lineage>
        <taxon>Bacteria</taxon>
        <taxon>Bacillati</taxon>
        <taxon>Bacillota</taxon>
        <taxon>Bacilli</taxon>
        <taxon>Bacillales</taxon>
        <taxon>Bacillaceae</taxon>
        <taxon>Alkalicoccobacillus</taxon>
    </lineage>
</organism>
<dbReference type="SUPFAM" id="SSF55729">
    <property type="entry name" value="Acyl-CoA N-acyltransferases (Nat)"/>
    <property type="match status" value="1"/>
</dbReference>
<name>A0ABT0XL57_9BACI</name>
<dbReference type="InterPro" id="IPR016181">
    <property type="entry name" value="Acyl_CoA_acyltransferase"/>
</dbReference>
<dbReference type="PANTHER" id="PTHR43441:SF12">
    <property type="entry name" value="RIBOSOMAL N-ACETYLTRANSFERASE YDAF-RELATED"/>
    <property type="match status" value="1"/>
</dbReference>
<evidence type="ECO:0000313" key="3">
    <source>
        <dbReference type="Proteomes" id="UP001203665"/>
    </source>
</evidence>
<dbReference type="RefSeq" id="WP_251609499.1">
    <property type="nucleotide sequence ID" value="NZ_JAMQJY010000002.1"/>
</dbReference>
<dbReference type="EMBL" id="JAMQJY010000002">
    <property type="protein sequence ID" value="MCM2676640.1"/>
    <property type="molecule type" value="Genomic_DNA"/>
</dbReference>
<gene>
    <name evidence="2" type="ORF">NDM98_14955</name>
</gene>
<dbReference type="InterPro" id="IPR000182">
    <property type="entry name" value="GNAT_dom"/>
</dbReference>
<evidence type="ECO:0000313" key="2">
    <source>
        <dbReference type="EMBL" id="MCM2676640.1"/>
    </source>
</evidence>
<feature type="domain" description="N-acetyltransferase" evidence="1">
    <location>
        <begin position="21"/>
        <end position="176"/>
    </location>
</feature>
<comment type="caution">
    <text evidence="2">The sequence shown here is derived from an EMBL/GenBank/DDBJ whole genome shotgun (WGS) entry which is preliminary data.</text>
</comment>
<protein>
    <submittedName>
        <fullName evidence="2">GNAT family N-acetyltransferase</fullName>
    </submittedName>
</protein>
<dbReference type="Pfam" id="PF13302">
    <property type="entry name" value="Acetyltransf_3"/>
    <property type="match status" value="1"/>
</dbReference>
<sequence>MQLHINQKEIDLTLLNTLDADELFILTDQSRNYLRQWLPWLDQIKSVEDTRRFIDFSLKSYADNKSINVAIRYNEKMVGIAGFNELDWKSDIAKIGYWLADVHQGKGIMTAVAKALIDYAFYELKLNRVEIRVAEQNHKSRQIPKRLGFVEEGRIRQAEKLYDLYVDHIVYGILADEWKKPTVI</sequence>
<evidence type="ECO:0000259" key="1">
    <source>
        <dbReference type="PROSITE" id="PS51186"/>
    </source>
</evidence>
<dbReference type="InterPro" id="IPR051908">
    <property type="entry name" value="Ribosomal_N-acetyltransferase"/>
</dbReference>
<dbReference type="Gene3D" id="3.40.630.30">
    <property type="match status" value="1"/>
</dbReference>
<dbReference type="PROSITE" id="PS51186">
    <property type="entry name" value="GNAT"/>
    <property type="match status" value="1"/>
</dbReference>
<dbReference type="Proteomes" id="UP001203665">
    <property type="component" value="Unassembled WGS sequence"/>
</dbReference>
<accession>A0ABT0XL57</accession>
<keyword evidence="3" id="KW-1185">Reference proteome</keyword>
<dbReference type="PANTHER" id="PTHR43441">
    <property type="entry name" value="RIBOSOMAL-PROTEIN-SERINE ACETYLTRANSFERASE"/>
    <property type="match status" value="1"/>
</dbReference>